<sequence length="79" mass="8766">MAETLTGEARLIQTKAMLTGSCHHDHSSVIAVTIFTTLVITACILVKAAFLSPDLRHSRSQQQQQRNLTIKENLYPDSD</sequence>
<keyword evidence="2" id="KW-0472">Membrane</keyword>
<dbReference type="Gramene" id="OBART09G13630.1">
    <property type="protein sequence ID" value="OBART09G13630.1"/>
    <property type="gene ID" value="OBART09G13630"/>
</dbReference>
<dbReference type="HOGENOM" id="CLU_2609950_0_0_1"/>
<reference evidence="3" key="1">
    <citation type="journal article" date="2009" name="Rice">
        <title>De Novo Next Generation Sequencing of Plant Genomes.</title>
        <authorList>
            <person name="Rounsley S."/>
            <person name="Marri P.R."/>
            <person name="Yu Y."/>
            <person name="He R."/>
            <person name="Sisneros N."/>
            <person name="Goicoechea J.L."/>
            <person name="Lee S.J."/>
            <person name="Angelova A."/>
            <person name="Kudrna D."/>
            <person name="Luo M."/>
            <person name="Affourtit J."/>
            <person name="Desany B."/>
            <person name="Knight J."/>
            <person name="Niazi F."/>
            <person name="Egholm M."/>
            <person name="Wing R.A."/>
        </authorList>
    </citation>
    <scope>NUCLEOTIDE SEQUENCE [LARGE SCALE GENOMIC DNA]</scope>
    <source>
        <strain evidence="3">cv. IRGC 105608</strain>
    </source>
</reference>
<dbReference type="Proteomes" id="UP000026960">
    <property type="component" value="Chromosome 9"/>
</dbReference>
<protein>
    <submittedName>
        <fullName evidence="3">Uncharacterized protein</fullName>
    </submittedName>
</protein>
<dbReference type="PaxDb" id="65489-OBART09G13630.1"/>
<dbReference type="AlphaFoldDB" id="A0A0D3H7Y9"/>
<feature type="region of interest" description="Disordered" evidence="1">
    <location>
        <begin position="55"/>
        <end position="79"/>
    </location>
</feature>
<keyword evidence="4" id="KW-1185">Reference proteome</keyword>
<evidence type="ECO:0000256" key="2">
    <source>
        <dbReference type="SAM" id="Phobius"/>
    </source>
</evidence>
<evidence type="ECO:0000313" key="3">
    <source>
        <dbReference type="EnsemblPlants" id="OBART09G13630.1"/>
    </source>
</evidence>
<keyword evidence="2" id="KW-1133">Transmembrane helix</keyword>
<evidence type="ECO:0000256" key="1">
    <source>
        <dbReference type="SAM" id="MobiDB-lite"/>
    </source>
</evidence>
<evidence type="ECO:0000313" key="4">
    <source>
        <dbReference type="Proteomes" id="UP000026960"/>
    </source>
</evidence>
<proteinExistence type="predicted"/>
<feature type="transmembrane region" description="Helical" evidence="2">
    <location>
        <begin position="29"/>
        <end position="50"/>
    </location>
</feature>
<reference evidence="3" key="2">
    <citation type="submission" date="2015-03" db="UniProtKB">
        <authorList>
            <consortium name="EnsemblPlants"/>
        </authorList>
    </citation>
    <scope>IDENTIFICATION</scope>
</reference>
<name>A0A0D3H7Y9_9ORYZ</name>
<organism evidence="3">
    <name type="scientific">Oryza barthii</name>
    <dbReference type="NCBI Taxonomy" id="65489"/>
    <lineage>
        <taxon>Eukaryota</taxon>
        <taxon>Viridiplantae</taxon>
        <taxon>Streptophyta</taxon>
        <taxon>Embryophyta</taxon>
        <taxon>Tracheophyta</taxon>
        <taxon>Spermatophyta</taxon>
        <taxon>Magnoliopsida</taxon>
        <taxon>Liliopsida</taxon>
        <taxon>Poales</taxon>
        <taxon>Poaceae</taxon>
        <taxon>BOP clade</taxon>
        <taxon>Oryzoideae</taxon>
        <taxon>Oryzeae</taxon>
        <taxon>Oryzinae</taxon>
        <taxon>Oryza</taxon>
    </lineage>
</organism>
<accession>A0A0D3H7Y9</accession>
<dbReference type="EnsemblPlants" id="OBART09G13630.1">
    <property type="protein sequence ID" value="OBART09G13630.1"/>
    <property type="gene ID" value="OBART09G13630"/>
</dbReference>
<keyword evidence="2" id="KW-0812">Transmembrane</keyword>